<evidence type="ECO:0000259" key="2">
    <source>
        <dbReference type="Pfam" id="PF10441"/>
    </source>
</evidence>
<feature type="signal peptide" evidence="1">
    <location>
        <begin position="1"/>
        <end position="18"/>
    </location>
</feature>
<protein>
    <recommendedName>
        <fullName evidence="2">Nucleolar 27S pre-rRNA processing Urb2/Npa2 C-terminal domain-containing protein</fullName>
    </recommendedName>
</protein>
<organism evidence="3">
    <name type="scientific">Rhodosorus marinus</name>
    <dbReference type="NCBI Taxonomy" id="101924"/>
    <lineage>
        <taxon>Eukaryota</taxon>
        <taxon>Rhodophyta</taxon>
        <taxon>Stylonematophyceae</taxon>
        <taxon>Stylonematales</taxon>
        <taxon>Stylonemataceae</taxon>
        <taxon>Rhodosorus</taxon>
    </lineage>
</organism>
<accession>A0A7S0G5K6</accession>
<dbReference type="AlphaFoldDB" id="A0A7S0G5K6"/>
<feature type="domain" description="Nucleolar 27S pre-rRNA processing Urb2/Npa2 C-terminal" evidence="2">
    <location>
        <begin position="367"/>
        <end position="537"/>
    </location>
</feature>
<keyword evidence="1" id="KW-0732">Signal</keyword>
<sequence>MSARFLELFCFLPVRVSSDSWSICISAVMTTFSEAKGAEGDVLLHACFKFLSVAARDNPSGLLQNMTVDFQAILFSSEDQYTHIQTRSAIVTALLKDLLTREEQIEIFEDFVTTSLQSFTFTCAALFAISELGVLKDPFQPVLIRFLKQAAAMYLDLADVQGPGNAELLDRSVDLALLLLSCRHLLEEVEVMLDVLVAVASSALQLCGQYIGDNSKSRPLKAFNLLSVICSQKHFLNGSGTVKLISLLLFCLDTKSDAELRAAKKCHIEFVLSGSSRQTLRALVFAIEIDLRSVESVRRRCTVLAASNLLQCSRKGIGGGKRRFLRAHGAYLCSKTILTLESMQLENPEKMSDYLLLTEVLEAAIVVAEKEDLFTVQTLDVMHMLSCLRLMRGQSSARVPSLACKLLGALLDHHPVQCRSLYPEFLELFLYLISMTPTAGEVLALDVSKALERFCKSPSSTGAIRKYFGPLLNAFVDSSVYNAILIRKALMPGILAVLKDCTETDMETINSSLSVTRKRTLRELYDDYYSSSRFTGKV</sequence>
<dbReference type="SUPFAM" id="SSF48371">
    <property type="entry name" value="ARM repeat"/>
    <property type="match status" value="1"/>
</dbReference>
<evidence type="ECO:0000256" key="1">
    <source>
        <dbReference type="SAM" id="SignalP"/>
    </source>
</evidence>
<reference evidence="3" key="1">
    <citation type="submission" date="2021-01" db="EMBL/GenBank/DDBJ databases">
        <authorList>
            <person name="Corre E."/>
            <person name="Pelletier E."/>
            <person name="Niang G."/>
            <person name="Scheremetjew M."/>
            <person name="Finn R."/>
            <person name="Kale V."/>
            <person name="Holt S."/>
            <person name="Cochrane G."/>
            <person name="Meng A."/>
            <person name="Brown T."/>
            <person name="Cohen L."/>
        </authorList>
    </citation>
    <scope>NUCLEOTIDE SEQUENCE</scope>
    <source>
        <strain evidence="3">UTEX LB 2760</strain>
    </source>
</reference>
<proteinExistence type="predicted"/>
<feature type="chain" id="PRO_5030806635" description="Nucleolar 27S pre-rRNA processing Urb2/Npa2 C-terminal domain-containing protein" evidence="1">
    <location>
        <begin position="19"/>
        <end position="538"/>
    </location>
</feature>
<name>A0A7S0G5K6_9RHOD</name>
<gene>
    <name evidence="3" type="ORF">RMAR0315_LOCUS6935</name>
</gene>
<evidence type="ECO:0000313" key="3">
    <source>
        <dbReference type="EMBL" id="CAD8396947.1"/>
    </source>
</evidence>
<dbReference type="Pfam" id="PF10441">
    <property type="entry name" value="Urb2"/>
    <property type="match status" value="1"/>
</dbReference>
<dbReference type="InterPro" id="IPR016024">
    <property type="entry name" value="ARM-type_fold"/>
</dbReference>
<dbReference type="EMBL" id="HBEK01012613">
    <property type="protein sequence ID" value="CAD8396947.1"/>
    <property type="molecule type" value="Transcribed_RNA"/>
</dbReference>
<dbReference type="InterPro" id="IPR018849">
    <property type="entry name" value="Urb2/Npa2_C"/>
</dbReference>